<feature type="coiled-coil region" evidence="1">
    <location>
        <begin position="25"/>
        <end position="69"/>
    </location>
</feature>
<dbReference type="Gene3D" id="1.10.287.1050">
    <property type="entry name" value="H-NS histone-like proteins"/>
    <property type="match status" value="1"/>
</dbReference>
<dbReference type="InterPro" id="IPR027454">
    <property type="entry name" value="Histone_HNS_N"/>
</dbReference>
<keyword evidence="4" id="KW-1185">Reference proteome</keyword>
<reference evidence="3 4" key="1">
    <citation type="submission" date="2020-07" db="EMBL/GenBank/DDBJ databases">
        <title>Bacterium isolated from marien macroalgae.</title>
        <authorList>
            <person name="Zhu K."/>
            <person name="Lu D."/>
            <person name="Du Z."/>
        </authorList>
    </citation>
    <scope>NUCLEOTIDE SEQUENCE [LARGE SCALE GENOMIC DNA]</scope>
    <source>
        <strain evidence="3 4">3-1745</strain>
    </source>
</reference>
<dbReference type="GO" id="GO:0003677">
    <property type="term" value="F:DNA binding"/>
    <property type="evidence" value="ECO:0007669"/>
    <property type="project" value="InterPro"/>
</dbReference>
<organism evidence="3 4">
    <name type="scientific">Marinobacterium marinum</name>
    <dbReference type="NCBI Taxonomy" id="2756129"/>
    <lineage>
        <taxon>Bacteria</taxon>
        <taxon>Pseudomonadati</taxon>
        <taxon>Pseudomonadota</taxon>
        <taxon>Gammaproteobacteria</taxon>
        <taxon>Oceanospirillales</taxon>
        <taxon>Oceanospirillaceae</taxon>
        <taxon>Marinobacterium</taxon>
    </lineage>
</organism>
<dbReference type="Pfam" id="PF00816">
    <property type="entry name" value="Histone_HNS"/>
    <property type="match status" value="1"/>
</dbReference>
<evidence type="ECO:0000313" key="4">
    <source>
        <dbReference type="Proteomes" id="UP000538931"/>
    </source>
</evidence>
<dbReference type="Proteomes" id="UP000538931">
    <property type="component" value="Unassembled WGS sequence"/>
</dbReference>
<dbReference type="AlphaFoldDB" id="A0A7W1WYQ7"/>
<dbReference type="Pfam" id="PF22470">
    <property type="entry name" value="Histone_HNS_N"/>
    <property type="match status" value="1"/>
</dbReference>
<dbReference type="GO" id="GO:0046983">
    <property type="term" value="F:protein dimerization activity"/>
    <property type="evidence" value="ECO:0007669"/>
    <property type="project" value="InterPro"/>
</dbReference>
<proteinExistence type="predicted"/>
<dbReference type="SMART" id="SM00528">
    <property type="entry name" value="HNS"/>
    <property type="match status" value="1"/>
</dbReference>
<evidence type="ECO:0000256" key="1">
    <source>
        <dbReference type="SAM" id="Coils"/>
    </source>
</evidence>
<evidence type="ECO:0000259" key="2">
    <source>
        <dbReference type="SMART" id="SM00528"/>
    </source>
</evidence>
<dbReference type="InterPro" id="IPR054180">
    <property type="entry name" value="H-NS-like_N"/>
</dbReference>
<evidence type="ECO:0000313" key="3">
    <source>
        <dbReference type="EMBL" id="MBA4502507.1"/>
    </source>
</evidence>
<dbReference type="InterPro" id="IPR037150">
    <property type="entry name" value="H-NS_C_dom_sf"/>
</dbReference>
<dbReference type="InterPro" id="IPR027444">
    <property type="entry name" value="H-NS_C_dom"/>
</dbReference>
<protein>
    <submittedName>
        <fullName evidence="3">H-NS histone family protein</fullName>
    </submittedName>
</protein>
<dbReference type="RefSeq" id="WP_181739362.1">
    <property type="nucleotide sequence ID" value="NZ_JACEMT010000046.1"/>
</dbReference>
<sequence length="133" mass="15256">MTDFIKILTRKNSLRKQCNENKLSVADLDKVIADLNDIRAEIETEALRQAEQEQMKQQQVEEIQRLMKEAGIGLNELKQGAEPVARKSVKAKYVIVDSEGQEHSWSGRGRTPIIFREYMEKNGLSKEQLPTVE</sequence>
<feature type="domain" description="DNA-binding protein H-NS-like C-terminal" evidence="2">
    <location>
        <begin position="83"/>
        <end position="131"/>
    </location>
</feature>
<dbReference type="EMBL" id="JACEMT010000046">
    <property type="protein sequence ID" value="MBA4502507.1"/>
    <property type="molecule type" value="Genomic_DNA"/>
</dbReference>
<comment type="caution">
    <text evidence="3">The sequence shown here is derived from an EMBL/GenBank/DDBJ whole genome shotgun (WGS) entry which is preliminary data.</text>
</comment>
<gene>
    <name evidence="3" type="ORF">H1S06_09050</name>
</gene>
<keyword evidence="1" id="KW-0175">Coiled coil</keyword>
<dbReference type="Gene3D" id="4.10.430.10">
    <property type="entry name" value="Histone-like protein H-NS, C-terminal domain"/>
    <property type="match status" value="1"/>
</dbReference>
<accession>A0A7W1WYQ7</accession>
<dbReference type="SUPFAM" id="SSF81273">
    <property type="entry name" value="H-NS histone-like proteins"/>
    <property type="match status" value="1"/>
</dbReference>
<name>A0A7W1WYQ7_9GAMM</name>